<sequence>MLLLEDIKKSVQVAAHYTTHIGIAPSSYLTGLSRKYHYQKYVSTPPCNCYTFMPDISRSTP</sequence>
<dbReference type="AlphaFoldDB" id="A0A943HS15"/>
<organism evidence="1 2">
    <name type="scientific">Bacteroides thetaiotaomicron</name>
    <dbReference type="NCBI Taxonomy" id="818"/>
    <lineage>
        <taxon>Bacteria</taxon>
        <taxon>Pseudomonadati</taxon>
        <taxon>Bacteroidota</taxon>
        <taxon>Bacteroidia</taxon>
        <taxon>Bacteroidales</taxon>
        <taxon>Bacteroidaceae</taxon>
        <taxon>Bacteroides</taxon>
    </lineage>
</organism>
<accession>A0A943HS15</accession>
<evidence type="ECO:0000313" key="2">
    <source>
        <dbReference type="Proteomes" id="UP000782901"/>
    </source>
</evidence>
<dbReference type="EMBL" id="JAGZEE010000043">
    <property type="protein sequence ID" value="MBS5413153.1"/>
    <property type="molecule type" value="Genomic_DNA"/>
</dbReference>
<evidence type="ECO:0000313" key="1">
    <source>
        <dbReference type="EMBL" id="MBS5413153.1"/>
    </source>
</evidence>
<gene>
    <name evidence="1" type="ORF">KHY35_21000</name>
</gene>
<comment type="caution">
    <text evidence="1">The sequence shown here is derived from an EMBL/GenBank/DDBJ whole genome shotgun (WGS) entry which is preliminary data.</text>
</comment>
<reference evidence="1" key="1">
    <citation type="submission" date="2021-02" db="EMBL/GenBank/DDBJ databases">
        <title>Infant gut strain persistence is associated with maternal origin, phylogeny, and functional potential including surface adhesion and iron acquisition.</title>
        <authorList>
            <person name="Lou Y.C."/>
        </authorList>
    </citation>
    <scope>NUCLEOTIDE SEQUENCE</scope>
    <source>
        <strain evidence="1">L3_082_243G1_dasL3_082_243G1_maxbin2.maxbin.015s ta_sub</strain>
    </source>
</reference>
<name>A0A943HS15_BACT4</name>
<protein>
    <submittedName>
        <fullName evidence="1">Uncharacterized protein</fullName>
    </submittedName>
</protein>
<dbReference type="Proteomes" id="UP000782901">
    <property type="component" value="Unassembled WGS sequence"/>
</dbReference>
<proteinExistence type="predicted"/>